<gene>
    <name evidence="2" type="ORF">GCM10008018_14870</name>
</gene>
<dbReference type="RefSeq" id="WP_189009827.1">
    <property type="nucleotide sequence ID" value="NZ_BMHE01000005.1"/>
</dbReference>
<sequence length="338" mass="37530">MTALRLAGAYDIWLEDRYAFQDLIYELTLEEALDEISYRAQATLVVSPDFPGMKPGQAVRVLGVPFGGSEQVDLLNPAVVWQCENHYERSDRLTVTMYDRTIYLAKSEDEYVFPAGMTASERIRKYADDWNIRYDRLPDTEVKLAKALYRAESIYGMMMKDLKETAKKGGPMYRPRMTVAGLELVQIGSNRVVWSLEPSENVISIMQKRTLEGAVTKVKVLGTKEAGDDAAAQVLAVEEGEIAALGTLQKIVQESSYNSVSEAKEAAHALLAGVQETISVTSLDINTIRAGDKVDLAGSGMELIAMSVRHELGDPGKMVLELGSPELVRRRYYMNESV</sequence>
<dbReference type="EMBL" id="BMHE01000005">
    <property type="protein sequence ID" value="GGI45986.1"/>
    <property type="molecule type" value="Genomic_DNA"/>
</dbReference>
<evidence type="ECO:0000313" key="3">
    <source>
        <dbReference type="Proteomes" id="UP000615455"/>
    </source>
</evidence>
<dbReference type="InterPro" id="IPR056937">
    <property type="entry name" value="YqbQ/XkdQ"/>
</dbReference>
<reference evidence="3" key="1">
    <citation type="journal article" date="2019" name="Int. J. Syst. Evol. Microbiol.">
        <title>The Global Catalogue of Microorganisms (GCM) 10K type strain sequencing project: providing services to taxonomists for standard genome sequencing and annotation.</title>
        <authorList>
            <consortium name="The Broad Institute Genomics Platform"/>
            <consortium name="The Broad Institute Genome Sequencing Center for Infectious Disease"/>
            <person name="Wu L."/>
            <person name="Ma J."/>
        </authorList>
    </citation>
    <scope>NUCLEOTIDE SEQUENCE [LARGE SCALE GENOMIC DNA]</scope>
    <source>
        <strain evidence="3">CGMCC 1.15043</strain>
    </source>
</reference>
<keyword evidence="3" id="KW-1185">Reference proteome</keyword>
<accession>A0ABQ2BW48</accession>
<evidence type="ECO:0000259" key="1">
    <source>
        <dbReference type="Pfam" id="PF24032"/>
    </source>
</evidence>
<feature type="domain" description="YqbQ/XkdQ" evidence="1">
    <location>
        <begin position="86"/>
        <end position="301"/>
    </location>
</feature>
<protein>
    <recommendedName>
        <fullName evidence="1">YqbQ/XkdQ domain-containing protein</fullName>
    </recommendedName>
</protein>
<dbReference type="Pfam" id="PF24032">
    <property type="entry name" value="YQBQ"/>
    <property type="match status" value="1"/>
</dbReference>
<evidence type="ECO:0000313" key="2">
    <source>
        <dbReference type="EMBL" id="GGI45986.1"/>
    </source>
</evidence>
<name>A0ABQ2BW48_9BACL</name>
<comment type="caution">
    <text evidence="2">The sequence shown here is derived from an EMBL/GenBank/DDBJ whole genome shotgun (WGS) entry which is preliminary data.</text>
</comment>
<organism evidence="2 3">
    <name type="scientific">Paenibacillus marchantiophytorum</name>
    <dbReference type="NCBI Taxonomy" id="1619310"/>
    <lineage>
        <taxon>Bacteria</taxon>
        <taxon>Bacillati</taxon>
        <taxon>Bacillota</taxon>
        <taxon>Bacilli</taxon>
        <taxon>Bacillales</taxon>
        <taxon>Paenibacillaceae</taxon>
        <taxon>Paenibacillus</taxon>
    </lineage>
</organism>
<proteinExistence type="predicted"/>
<dbReference type="Proteomes" id="UP000615455">
    <property type="component" value="Unassembled WGS sequence"/>
</dbReference>